<keyword evidence="3" id="KW-1185">Reference proteome</keyword>
<evidence type="ECO:0000256" key="1">
    <source>
        <dbReference type="SAM" id="Phobius"/>
    </source>
</evidence>
<protein>
    <submittedName>
        <fullName evidence="2">Uncharacterized protein</fullName>
    </submittedName>
</protein>
<name>A0A1B1AG94_9PROT</name>
<dbReference type="InParanoid" id="A0A1B1AG94"/>
<accession>A0A1B1AG94</accession>
<dbReference type="EMBL" id="CP013244">
    <property type="protein sequence ID" value="ANP45561.1"/>
    <property type="molecule type" value="Genomic_DNA"/>
</dbReference>
<proteinExistence type="predicted"/>
<reference evidence="2 3" key="1">
    <citation type="submission" date="2015-11" db="EMBL/GenBank/DDBJ databases">
        <title>Whole-Genome Sequence of Candidatus Oderbacter manganicum from the National Park Lower Oder Valley, Germany.</title>
        <authorList>
            <person name="Braun B."/>
            <person name="Liere K."/>
            <person name="Szewzyk U."/>
        </authorList>
    </citation>
    <scope>NUCLEOTIDE SEQUENCE [LARGE SCALE GENOMIC DNA]</scope>
    <source>
        <strain evidence="2 3">OTSz_A_272</strain>
    </source>
</reference>
<keyword evidence="1" id="KW-1133">Transmembrane helix</keyword>
<sequence length="77" mass="8135">MALIAGWAGLALTFPALVLLCALASWGWTRRRPLAALPLNQRLIQGAISVTMIAVVVALAYWIGLGLGGHARELSPD</sequence>
<feature type="transmembrane region" description="Helical" evidence="1">
    <location>
        <begin position="43"/>
        <end position="63"/>
    </location>
</feature>
<dbReference type="AlphaFoldDB" id="A0A1B1AG94"/>
<gene>
    <name evidence="2" type="ORF">ATE48_06345</name>
</gene>
<evidence type="ECO:0000313" key="3">
    <source>
        <dbReference type="Proteomes" id="UP000092498"/>
    </source>
</evidence>
<dbReference type="KEGG" id="cbot:ATE48_06345"/>
<keyword evidence="1" id="KW-0472">Membrane</keyword>
<organism evidence="2 3">
    <name type="scientific">Candidatus Viadribacter manganicus</name>
    <dbReference type="NCBI Taxonomy" id="1759059"/>
    <lineage>
        <taxon>Bacteria</taxon>
        <taxon>Pseudomonadati</taxon>
        <taxon>Pseudomonadota</taxon>
        <taxon>Alphaproteobacteria</taxon>
        <taxon>Hyphomonadales</taxon>
        <taxon>Hyphomonadaceae</taxon>
        <taxon>Candidatus Viadribacter</taxon>
    </lineage>
</organism>
<evidence type="ECO:0000313" key="2">
    <source>
        <dbReference type="EMBL" id="ANP45561.1"/>
    </source>
</evidence>
<dbReference type="STRING" id="1759059.ATE48_06345"/>
<keyword evidence="1" id="KW-0812">Transmembrane</keyword>
<dbReference type="Proteomes" id="UP000092498">
    <property type="component" value="Chromosome"/>
</dbReference>